<keyword evidence="4" id="KW-0378">Hydrolase</keyword>
<reference evidence="8" key="1">
    <citation type="submission" date="2013-08" db="EMBL/GenBank/DDBJ databases">
        <authorList>
            <person name="Mendez C."/>
            <person name="Richter M."/>
            <person name="Ferrer M."/>
            <person name="Sanchez J."/>
        </authorList>
    </citation>
    <scope>NUCLEOTIDE SEQUENCE</scope>
</reference>
<keyword evidence="6" id="KW-0862">Zinc</keyword>
<feature type="non-terminal residue" evidence="8">
    <location>
        <position position="279"/>
    </location>
</feature>
<evidence type="ECO:0000256" key="2">
    <source>
        <dbReference type="ARBA" id="ARBA00012864"/>
    </source>
</evidence>
<organism evidence="8">
    <name type="scientific">mine drainage metagenome</name>
    <dbReference type="NCBI Taxonomy" id="410659"/>
    <lineage>
        <taxon>unclassified sequences</taxon>
        <taxon>metagenomes</taxon>
        <taxon>ecological metagenomes</taxon>
    </lineage>
</organism>
<keyword evidence="3" id="KW-0479">Metal-binding</keyword>
<evidence type="ECO:0000256" key="4">
    <source>
        <dbReference type="ARBA" id="ARBA00022801"/>
    </source>
</evidence>
<dbReference type="GO" id="GO:0050480">
    <property type="term" value="F:imidazolonepropionase activity"/>
    <property type="evidence" value="ECO:0007669"/>
    <property type="project" value="UniProtKB-EC"/>
</dbReference>
<dbReference type="AlphaFoldDB" id="T1BMV2"/>
<protein>
    <recommendedName>
        <fullName evidence="2">imidazolonepropionase</fullName>
        <ecNumber evidence="2">3.5.2.7</ecNumber>
    </recommendedName>
</protein>
<dbReference type="InterPro" id="IPR032466">
    <property type="entry name" value="Metal_Hydrolase"/>
</dbReference>
<dbReference type="GO" id="GO:0046872">
    <property type="term" value="F:metal ion binding"/>
    <property type="evidence" value="ECO:0007669"/>
    <property type="project" value="UniProtKB-KW"/>
</dbReference>
<keyword evidence="7" id="KW-0408">Iron</keyword>
<evidence type="ECO:0000256" key="5">
    <source>
        <dbReference type="ARBA" id="ARBA00022808"/>
    </source>
</evidence>
<gene>
    <name evidence="8" type="ORF">B1B_09593</name>
</gene>
<dbReference type="SUPFAM" id="SSF51338">
    <property type="entry name" value="Composite domain of metallo-dependent hydrolases"/>
    <property type="match status" value="1"/>
</dbReference>
<evidence type="ECO:0000256" key="7">
    <source>
        <dbReference type="ARBA" id="ARBA00023004"/>
    </source>
</evidence>
<evidence type="ECO:0000256" key="3">
    <source>
        <dbReference type="ARBA" id="ARBA00022723"/>
    </source>
</evidence>
<dbReference type="InterPro" id="IPR005920">
    <property type="entry name" value="HutI"/>
</dbReference>
<dbReference type="GO" id="GO:0019556">
    <property type="term" value="P:L-histidine catabolic process to glutamate and formamide"/>
    <property type="evidence" value="ECO:0007669"/>
    <property type="project" value="InterPro"/>
</dbReference>
<dbReference type="SUPFAM" id="SSF51556">
    <property type="entry name" value="Metallo-dependent hydrolases"/>
    <property type="match status" value="1"/>
</dbReference>
<comment type="caution">
    <text evidence="8">The sequence shown here is derived from an EMBL/GenBank/DDBJ whole genome shotgun (WGS) entry which is preliminary data.</text>
</comment>
<dbReference type="PANTHER" id="PTHR42752:SF1">
    <property type="entry name" value="IMIDAZOLONEPROPIONASE-RELATED"/>
    <property type="match status" value="1"/>
</dbReference>
<dbReference type="InterPro" id="IPR011059">
    <property type="entry name" value="Metal-dep_hydrolase_composite"/>
</dbReference>
<comment type="pathway">
    <text evidence="1">Amino-acid degradation.</text>
</comment>
<reference evidence="8" key="2">
    <citation type="journal article" date="2014" name="ISME J.">
        <title>Microbial stratification in low pH oxic and suboxic macroscopic growths along an acid mine drainage.</title>
        <authorList>
            <person name="Mendez-Garcia C."/>
            <person name="Mesa V."/>
            <person name="Sprenger R.R."/>
            <person name="Richter M."/>
            <person name="Diez M.S."/>
            <person name="Solano J."/>
            <person name="Bargiela R."/>
            <person name="Golyshina O.V."/>
            <person name="Manteca A."/>
            <person name="Ramos J.L."/>
            <person name="Gallego J.R."/>
            <person name="Llorente I."/>
            <person name="Martins Dos Santos V.A."/>
            <person name="Jensen O.N."/>
            <person name="Pelaez A.I."/>
            <person name="Sanchez J."/>
            <person name="Ferrer M."/>
        </authorList>
    </citation>
    <scope>NUCLEOTIDE SEQUENCE</scope>
</reference>
<dbReference type="Gene3D" id="3.20.20.140">
    <property type="entry name" value="Metal-dependent hydrolases"/>
    <property type="match status" value="1"/>
</dbReference>
<dbReference type="EC" id="3.5.2.7" evidence="2"/>
<sequence length="279" mass="30199">MIRADLLVTGIGELATLSAGPVPRIGERAEELGLEHDAAVAIRDGRFAWIGRTRTVRREVRLRRGGTHLDARGGTVVPGFVDAHTHLLYAGDRASEVALKIRGVPYATIARRGGGIYSTVRATRQASTSELLASAEDRMHRMGRSGTTAFEVKSGYALSHLGELRLLRLIGRLASRTGFDVVPTYLGAHAIPPEFHGRSDAYVDQIVRRTLPIVAAERLARFCDVFCEPGFFTVRQSERVLRAALGLGMGIKVHADEFALSGGAELASRLGARSAEHLL</sequence>
<name>T1BMV2_9ZZZZ</name>
<dbReference type="EMBL" id="AUZY01006361">
    <property type="protein sequence ID" value="EQD54634.1"/>
    <property type="molecule type" value="Genomic_DNA"/>
</dbReference>
<evidence type="ECO:0000256" key="6">
    <source>
        <dbReference type="ARBA" id="ARBA00022833"/>
    </source>
</evidence>
<dbReference type="GO" id="GO:0005737">
    <property type="term" value="C:cytoplasm"/>
    <property type="evidence" value="ECO:0007669"/>
    <property type="project" value="InterPro"/>
</dbReference>
<evidence type="ECO:0000256" key="1">
    <source>
        <dbReference type="ARBA" id="ARBA00005023"/>
    </source>
</evidence>
<keyword evidence="5" id="KW-0369">Histidine metabolism</keyword>
<evidence type="ECO:0000313" key="8">
    <source>
        <dbReference type="EMBL" id="EQD54634.1"/>
    </source>
</evidence>
<accession>T1BMV2</accession>
<dbReference type="PANTHER" id="PTHR42752">
    <property type="entry name" value="IMIDAZOLONEPROPIONASE"/>
    <property type="match status" value="1"/>
</dbReference>
<proteinExistence type="predicted"/>